<comment type="caution">
    <text evidence="2">The sequence shown here is derived from an EMBL/GenBank/DDBJ whole genome shotgun (WGS) entry which is preliminary data.</text>
</comment>
<evidence type="ECO:0000313" key="3">
    <source>
        <dbReference type="Proteomes" id="UP001642360"/>
    </source>
</evidence>
<evidence type="ECO:0000256" key="1">
    <source>
        <dbReference type="SAM" id="Phobius"/>
    </source>
</evidence>
<feature type="transmembrane region" description="Helical" evidence="1">
    <location>
        <begin position="56"/>
        <end position="78"/>
    </location>
</feature>
<keyword evidence="1" id="KW-0812">Transmembrane</keyword>
<keyword evidence="1" id="KW-1133">Transmembrane helix</keyword>
<sequence length="116" mass="13152">MFLSKPLITPCLQARIIPNIPYNMYFQSSANLPTSFTKKRLFHPILYPAFSYSSPFLSLTFLSTLCSLYFSLPLYSIFSLSQAKVPSKAAILLPPFLFSTTLYNVFGCFTAVHLYL</sequence>
<reference evidence="2 3" key="1">
    <citation type="submission" date="2024-02" db="EMBL/GenBank/DDBJ databases">
        <authorList>
            <person name="Vignale AGUSTIN F."/>
            <person name="Sosa J E."/>
            <person name="Modenutti C."/>
        </authorList>
    </citation>
    <scope>NUCLEOTIDE SEQUENCE [LARGE SCALE GENOMIC DNA]</scope>
</reference>
<proteinExistence type="predicted"/>
<keyword evidence="3" id="KW-1185">Reference proteome</keyword>
<keyword evidence="1" id="KW-0472">Membrane</keyword>
<name>A0ABC8S4E2_9AQUA</name>
<protein>
    <submittedName>
        <fullName evidence="2">Uncharacterized protein</fullName>
    </submittedName>
</protein>
<accession>A0ABC8S4E2</accession>
<gene>
    <name evidence="2" type="ORF">ILEXP_LOCUS20261</name>
</gene>
<feature type="transmembrane region" description="Helical" evidence="1">
    <location>
        <begin position="90"/>
        <end position="115"/>
    </location>
</feature>
<evidence type="ECO:0000313" key="2">
    <source>
        <dbReference type="EMBL" id="CAK9152084.1"/>
    </source>
</evidence>
<organism evidence="2 3">
    <name type="scientific">Ilex paraguariensis</name>
    <name type="common">yerba mate</name>
    <dbReference type="NCBI Taxonomy" id="185542"/>
    <lineage>
        <taxon>Eukaryota</taxon>
        <taxon>Viridiplantae</taxon>
        <taxon>Streptophyta</taxon>
        <taxon>Embryophyta</taxon>
        <taxon>Tracheophyta</taxon>
        <taxon>Spermatophyta</taxon>
        <taxon>Magnoliopsida</taxon>
        <taxon>eudicotyledons</taxon>
        <taxon>Gunneridae</taxon>
        <taxon>Pentapetalae</taxon>
        <taxon>asterids</taxon>
        <taxon>campanulids</taxon>
        <taxon>Aquifoliales</taxon>
        <taxon>Aquifoliaceae</taxon>
        <taxon>Ilex</taxon>
    </lineage>
</organism>
<dbReference type="AlphaFoldDB" id="A0ABC8S4E2"/>
<dbReference type="EMBL" id="CAUOFW020002202">
    <property type="protein sequence ID" value="CAK9152084.1"/>
    <property type="molecule type" value="Genomic_DNA"/>
</dbReference>
<dbReference type="Proteomes" id="UP001642360">
    <property type="component" value="Unassembled WGS sequence"/>
</dbReference>